<proteinExistence type="predicted"/>
<protein>
    <submittedName>
        <fullName evidence="1">Uncharacterized protein</fullName>
    </submittedName>
</protein>
<evidence type="ECO:0000313" key="1">
    <source>
        <dbReference type="EMBL" id="CAF4162001.1"/>
    </source>
</evidence>
<organism evidence="1 2">
    <name type="scientific">Rotaria magnacalcarata</name>
    <dbReference type="NCBI Taxonomy" id="392030"/>
    <lineage>
        <taxon>Eukaryota</taxon>
        <taxon>Metazoa</taxon>
        <taxon>Spiralia</taxon>
        <taxon>Gnathifera</taxon>
        <taxon>Rotifera</taxon>
        <taxon>Eurotatoria</taxon>
        <taxon>Bdelloidea</taxon>
        <taxon>Philodinida</taxon>
        <taxon>Philodinidae</taxon>
        <taxon>Rotaria</taxon>
    </lineage>
</organism>
<keyword evidence="2" id="KW-1185">Reference proteome</keyword>
<reference evidence="1" key="1">
    <citation type="submission" date="2021-02" db="EMBL/GenBank/DDBJ databases">
        <authorList>
            <person name="Nowell W R."/>
        </authorList>
    </citation>
    <scope>NUCLEOTIDE SEQUENCE</scope>
</reference>
<feature type="non-terminal residue" evidence="1">
    <location>
        <position position="1"/>
    </location>
</feature>
<comment type="caution">
    <text evidence="1">The sequence shown here is derived from an EMBL/GenBank/DDBJ whole genome shotgun (WGS) entry which is preliminary data.</text>
</comment>
<evidence type="ECO:0000313" key="2">
    <source>
        <dbReference type="Proteomes" id="UP000663866"/>
    </source>
</evidence>
<accession>A0A819Z1T7</accession>
<dbReference type="EMBL" id="CAJOBG010005691">
    <property type="protein sequence ID" value="CAF4162001.1"/>
    <property type="molecule type" value="Genomic_DNA"/>
</dbReference>
<gene>
    <name evidence="1" type="ORF">OVN521_LOCUS24191</name>
</gene>
<sequence>RALGGVPCFLIALKRVPFVARSGLQNFNLIDMSIL</sequence>
<dbReference type="AlphaFoldDB" id="A0A819Z1T7"/>
<name>A0A819Z1T7_9BILA</name>
<dbReference type="Proteomes" id="UP000663866">
    <property type="component" value="Unassembled WGS sequence"/>
</dbReference>